<dbReference type="SMART" id="SM01398">
    <property type="entry name" value="Cornichon"/>
    <property type="match status" value="1"/>
</dbReference>
<evidence type="ECO:0000256" key="4">
    <source>
        <dbReference type="ARBA" id="ARBA00023030"/>
    </source>
</evidence>
<feature type="transmembrane region" description="Helical" evidence="7">
    <location>
        <begin position="276"/>
        <end position="295"/>
    </location>
</feature>
<keyword evidence="4" id="KW-0339">Growth factor</keyword>
<keyword evidence="3" id="KW-0007">Acetylation</keyword>
<dbReference type="GO" id="GO:0071933">
    <property type="term" value="F:Arp2/3 complex binding"/>
    <property type="evidence" value="ECO:0007669"/>
    <property type="project" value="InterPro"/>
</dbReference>
<dbReference type="PROSITE" id="PS51263">
    <property type="entry name" value="ADF_H"/>
    <property type="match status" value="1"/>
</dbReference>
<dbReference type="GO" id="GO:0008083">
    <property type="term" value="F:growth factor activity"/>
    <property type="evidence" value="ECO:0007669"/>
    <property type="project" value="UniProtKB-KW"/>
</dbReference>
<evidence type="ECO:0000256" key="6">
    <source>
        <dbReference type="ARBA" id="ARBA00040492"/>
    </source>
</evidence>
<feature type="transmembrane region" description="Helical" evidence="7">
    <location>
        <begin position="209"/>
        <end position="235"/>
    </location>
</feature>
<dbReference type="InterPro" id="IPR029006">
    <property type="entry name" value="ADF-H/Gelsolin-like_dom_sf"/>
</dbReference>
<sequence length="297" mass="34495">MHCRLTGISKLSVSESLVVCEVDGDLVKKLRDFRFRKETSNAAIIMKIDKERQLVVLDEEHEDVSPDELKDELPERQPRYPLLFSVSVQWLLNMNTFVVYSYKYQHDDGRVSYPLCFIFSSPVGCKPEQQMMYAGSKNKLVQTVELTKLAKRNMAFTFAAFCYMLALLLTAALIFFAIWHIIAFDELKTDYKNPIDQCNTLNPLVLPEYLIHVFFCVMFLCAAEWLTLTLNMPLLAYHVYRYMTRPVMSGPGLYDPTTIMNADILAYCQKEGWCKLAFYLLSFFYYLYGMIYVLVSS</sequence>
<evidence type="ECO:0000256" key="5">
    <source>
        <dbReference type="ARBA" id="ARBA00037584"/>
    </source>
</evidence>
<evidence type="ECO:0000256" key="2">
    <source>
        <dbReference type="ARBA" id="ARBA00022553"/>
    </source>
</evidence>
<feature type="transmembrane region" description="Helical" evidence="7">
    <location>
        <begin position="158"/>
        <end position="182"/>
    </location>
</feature>
<dbReference type="PROSITE" id="PS01340">
    <property type="entry name" value="CORNICHON"/>
    <property type="match status" value="1"/>
</dbReference>
<evidence type="ECO:0000313" key="10">
    <source>
        <dbReference type="Proteomes" id="UP001274896"/>
    </source>
</evidence>
<keyword evidence="10" id="KW-1185">Reference proteome</keyword>
<keyword evidence="2" id="KW-0597">Phosphoprotein</keyword>
<dbReference type="SMART" id="SM00102">
    <property type="entry name" value="ADF"/>
    <property type="match status" value="1"/>
</dbReference>
<reference evidence="9" key="1">
    <citation type="submission" date="2023-06" db="EMBL/GenBank/DDBJ databases">
        <title>Male Hemibagrus guttatus genome.</title>
        <authorList>
            <person name="Bian C."/>
        </authorList>
    </citation>
    <scope>NUCLEOTIDE SEQUENCE</scope>
    <source>
        <strain evidence="9">Male_cb2023</strain>
        <tissue evidence="9">Muscle</tissue>
    </source>
</reference>
<dbReference type="AlphaFoldDB" id="A0AAE0VFL4"/>
<evidence type="ECO:0000313" key="9">
    <source>
        <dbReference type="EMBL" id="KAK3554823.1"/>
    </source>
</evidence>
<keyword evidence="7" id="KW-1133">Transmembrane helix</keyword>
<dbReference type="Proteomes" id="UP001274896">
    <property type="component" value="Unassembled WGS sequence"/>
</dbReference>
<feature type="domain" description="ADF-H" evidence="8">
    <location>
        <begin position="16"/>
        <end position="171"/>
    </location>
</feature>
<proteinExistence type="inferred from homology"/>
<evidence type="ECO:0000256" key="1">
    <source>
        <dbReference type="ARBA" id="ARBA00010055"/>
    </source>
</evidence>
<dbReference type="InterPro" id="IPR011171">
    <property type="entry name" value="GMF"/>
</dbReference>
<accession>A0AAE0VFL4</accession>
<comment type="caution">
    <text evidence="9">The sequence shown here is derived from an EMBL/GenBank/DDBJ whole genome shotgun (WGS) entry which is preliminary data.</text>
</comment>
<dbReference type="EMBL" id="JAUCMX010000002">
    <property type="protein sequence ID" value="KAK3554823.1"/>
    <property type="molecule type" value="Genomic_DNA"/>
</dbReference>
<dbReference type="Gene3D" id="3.40.20.10">
    <property type="entry name" value="Severin"/>
    <property type="match status" value="1"/>
</dbReference>
<comment type="similarity">
    <text evidence="1">Belongs to the actin-binding proteins ADF family. GMF subfamily.</text>
</comment>
<dbReference type="PANTHER" id="PTHR11249:SF3">
    <property type="entry name" value="GLIA MATURATION FACTOR BETA"/>
    <property type="match status" value="1"/>
</dbReference>
<dbReference type="PANTHER" id="PTHR11249">
    <property type="entry name" value="GLIAL FACTOR NATURATION FACTOR"/>
    <property type="match status" value="1"/>
</dbReference>
<dbReference type="FunFam" id="3.40.20.10:FF:000024">
    <property type="entry name" value="Glia maturation factor"/>
    <property type="match status" value="1"/>
</dbReference>
<dbReference type="Pfam" id="PF00241">
    <property type="entry name" value="Cofilin_ADF"/>
    <property type="match status" value="1"/>
</dbReference>
<dbReference type="GO" id="GO:0016192">
    <property type="term" value="P:vesicle-mediated transport"/>
    <property type="evidence" value="ECO:0007669"/>
    <property type="project" value="InterPro"/>
</dbReference>
<dbReference type="InterPro" id="IPR002108">
    <property type="entry name" value="ADF-H"/>
</dbReference>
<name>A0AAE0VFL4_9TELE</name>
<dbReference type="CDD" id="cd11283">
    <property type="entry name" value="ADF_GMF-beta_like"/>
    <property type="match status" value="1"/>
</dbReference>
<dbReference type="GO" id="GO:0030864">
    <property type="term" value="C:cortical actin cytoskeleton"/>
    <property type="evidence" value="ECO:0007669"/>
    <property type="project" value="TreeGrafter"/>
</dbReference>
<keyword evidence="7" id="KW-0812">Transmembrane</keyword>
<dbReference type="SUPFAM" id="SSF55753">
    <property type="entry name" value="Actin depolymerizing proteins"/>
    <property type="match status" value="1"/>
</dbReference>
<dbReference type="GO" id="GO:0034316">
    <property type="term" value="P:negative regulation of Arp2/3 complex-mediated actin nucleation"/>
    <property type="evidence" value="ECO:0007669"/>
    <property type="project" value="TreeGrafter"/>
</dbReference>
<evidence type="ECO:0000256" key="3">
    <source>
        <dbReference type="ARBA" id="ARBA00022990"/>
    </source>
</evidence>
<comment type="function">
    <text evidence="5">This protein causes differentiation of brain cells, stimulation of neural regeneration, and inhibition of proliferation of tumor cells.</text>
</comment>
<keyword evidence="7" id="KW-0472">Membrane</keyword>
<organism evidence="9 10">
    <name type="scientific">Hemibagrus guttatus</name>
    <dbReference type="NCBI Taxonomy" id="175788"/>
    <lineage>
        <taxon>Eukaryota</taxon>
        <taxon>Metazoa</taxon>
        <taxon>Chordata</taxon>
        <taxon>Craniata</taxon>
        <taxon>Vertebrata</taxon>
        <taxon>Euteleostomi</taxon>
        <taxon>Actinopterygii</taxon>
        <taxon>Neopterygii</taxon>
        <taxon>Teleostei</taxon>
        <taxon>Ostariophysi</taxon>
        <taxon>Siluriformes</taxon>
        <taxon>Bagridae</taxon>
        <taxon>Hemibagrus</taxon>
    </lineage>
</organism>
<dbReference type="Pfam" id="PF03311">
    <property type="entry name" value="Cornichon"/>
    <property type="match status" value="1"/>
</dbReference>
<dbReference type="GO" id="GO:0003779">
    <property type="term" value="F:actin binding"/>
    <property type="evidence" value="ECO:0007669"/>
    <property type="project" value="InterPro"/>
</dbReference>
<dbReference type="InterPro" id="IPR003377">
    <property type="entry name" value="Cornichon"/>
</dbReference>
<gene>
    <name evidence="9" type="ORF">QTP70_034451</name>
</gene>
<evidence type="ECO:0000259" key="8">
    <source>
        <dbReference type="PROSITE" id="PS51263"/>
    </source>
</evidence>
<evidence type="ECO:0000256" key="7">
    <source>
        <dbReference type="SAM" id="Phobius"/>
    </source>
</evidence>
<dbReference type="InterPro" id="IPR033466">
    <property type="entry name" value="Cornichon_conserved"/>
</dbReference>
<protein>
    <recommendedName>
        <fullName evidence="6">Glia maturation factor beta</fullName>
    </recommendedName>
</protein>
<dbReference type="GO" id="GO:0071846">
    <property type="term" value="P:actin filament debranching"/>
    <property type="evidence" value="ECO:0007669"/>
    <property type="project" value="InterPro"/>
</dbReference>